<proteinExistence type="predicted"/>
<reference evidence="1 2" key="1">
    <citation type="submission" date="2018-06" db="EMBL/GenBank/DDBJ databases">
        <title>Sphaerisporangium craniellae sp. nov., isolated from a marine sponge in the South China Sea.</title>
        <authorList>
            <person name="Li L."/>
        </authorList>
    </citation>
    <scope>NUCLEOTIDE SEQUENCE [LARGE SCALE GENOMIC DNA]</scope>
    <source>
        <strain evidence="1 2">LHW63015</strain>
    </source>
</reference>
<keyword evidence="2" id="KW-1185">Reference proteome</keyword>
<dbReference type="OrthoDB" id="3496159at2"/>
<dbReference type="EMBL" id="QMEY01000041">
    <property type="protein sequence ID" value="RBQ13964.1"/>
    <property type="molecule type" value="Genomic_DNA"/>
</dbReference>
<gene>
    <name evidence="1" type="ORF">DP939_43065</name>
</gene>
<dbReference type="RefSeq" id="WP_113986620.1">
    <property type="nucleotide sequence ID" value="NZ_QMEY01000041.1"/>
</dbReference>
<accession>A0A366LKZ3</accession>
<evidence type="ECO:0000313" key="2">
    <source>
        <dbReference type="Proteomes" id="UP000253303"/>
    </source>
</evidence>
<dbReference type="AlphaFoldDB" id="A0A366LKZ3"/>
<evidence type="ECO:0000313" key="1">
    <source>
        <dbReference type="EMBL" id="RBQ13964.1"/>
    </source>
</evidence>
<sequence>MDTDASPIAAPVATDPLWENAHTDYSPGHRPRPAPRGLVADDTEWRTYLQQDTPNGWLLRAGSLLETLADGRPIYLMHTTAYLEAIRASGQLYQAPGCMVGALYCVLLTPGPSGLRPHNLGAWLLENKSHRDILIIEVTPGGPVPAKGIDYLRLGTVHLTAYLGHRSFLTPAEDNQLRGAAVQRVRQAASVLDMLLGVACGADTPADMFLDQLAAAVPLVPFLGYLYFEATSEYLMLHSTGPQTRACAEAGEMNTLLSKDLAFAAVDTMGELFDLALFRPGHARLCELIGQVEPGLVDGAAEYVRRRLAHLFACAALDTSQDAAAVTFAQTTFDTLACTAPGLLGQMLFRMLRANPRYPQLYPAFEQPKASGASAYWNAHGIPAPFNGVIPKGEIGLNMAWPAGARVWTADISQGLLHPAEELPLTLVPRLSDLRDTALGHARFAAADTGRRRNH</sequence>
<name>A0A366LKZ3_9ACTN</name>
<dbReference type="Proteomes" id="UP000253303">
    <property type="component" value="Unassembled WGS sequence"/>
</dbReference>
<comment type="caution">
    <text evidence="1">The sequence shown here is derived from an EMBL/GenBank/DDBJ whole genome shotgun (WGS) entry which is preliminary data.</text>
</comment>
<protein>
    <submittedName>
        <fullName evidence="1">Uncharacterized protein</fullName>
    </submittedName>
</protein>
<organism evidence="1 2">
    <name type="scientific">Spongiactinospora rosea</name>
    <dbReference type="NCBI Taxonomy" id="2248750"/>
    <lineage>
        <taxon>Bacteria</taxon>
        <taxon>Bacillati</taxon>
        <taxon>Actinomycetota</taxon>
        <taxon>Actinomycetes</taxon>
        <taxon>Streptosporangiales</taxon>
        <taxon>Streptosporangiaceae</taxon>
        <taxon>Spongiactinospora</taxon>
    </lineage>
</organism>